<protein>
    <submittedName>
        <fullName evidence="2">SDR family oxidoreductase</fullName>
    </submittedName>
</protein>
<keyword evidence="3" id="KW-1185">Reference proteome</keyword>
<comment type="caution">
    <text evidence="2">The sequence shown here is derived from an EMBL/GenBank/DDBJ whole genome shotgun (WGS) entry which is preliminary data.</text>
</comment>
<evidence type="ECO:0000256" key="1">
    <source>
        <dbReference type="ARBA" id="ARBA00006484"/>
    </source>
</evidence>
<dbReference type="InterPro" id="IPR050259">
    <property type="entry name" value="SDR"/>
</dbReference>
<proteinExistence type="inferred from homology"/>
<dbReference type="Proteomes" id="UP001143362">
    <property type="component" value="Unassembled WGS sequence"/>
</dbReference>
<dbReference type="InterPro" id="IPR002347">
    <property type="entry name" value="SDR_fam"/>
</dbReference>
<organism evidence="2 3">
    <name type="scientific">Candidatus Litorirhabdus singularis</name>
    <dbReference type="NCBI Taxonomy" id="2518993"/>
    <lineage>
        <taxon>Bacteria</taxon>
        <taxon>Pseudomonadati</taxon>
        <taxon>Pseudomonadota</taxon>
        <taxon>Gammaproteobacteria</taxon>
        <taxon>Cellvibrionales</taxon>
        <taxon>Halieaceae</taxon>
        <taxon>Candidatus Litorirhabdus</taxon>
    </lineage>
</organism>
<dbReference type="InterPro" id="IPR036291">
    <property type="entry name" value="NAD(P)-bd_dom_sf"/>
</dbReference>
<reference evidence="2" key="1">
    <citation type="submission" date="2019-02" db="EMBL/GenBank/DDBJ databases">
        <authorList>
            <person name="Li S.-H."/>
        </authorList>
    </citation>
    <scope>NUCLEOTIDE SEQUENCE</scope>
    <source>
        <strain evidence="2">IMCC14734</strain>
    </source>
</reference>
<accession>A0ABT3TGX3</accession>
<sequence length="256" mass="27846">MQLHLKDKTALVTGSHRGTGSVIAATLEKEGCQLISHAINEVDRSEHGYSVWGDLATVAGCEQVLEQIAATDLNVDILVNNYGTADRHNWQDTDTDKWLQMYELNVLSAARMAQGLTPGMRERGWGRVINLGTIGSHQPNSIMPAYYAAKGALATLGVSLALELANTGITVNTVSPGYVRTDEVEAGYTARARKRGLSEDWDEVQKMIVETDFPNPCGRIAEREEVADLVAFLVSTRAGFINGQNIRIDGGAVRYV</sequence>
<dbReference type="PRINTS" id="PR00080">
    <property type="entry name" value="SDRFAMILY"/>
</dbReference>
<dbReference type="EMBL" id="SHNN01000002">
    <property type="protein sequence ID" value="MCX2981566.1"/>
    <property type="molecule type" value="Genomic_DNA"/>
</dbReference>
<evidence type="ECO:0000313" key="2">
    <source>
        <dbReference type="EMBL" id="MCX2981566.1"/>
    </source>
</evidence>
<dbReference type="PANTHER" id="PTHR42879">
    <property type="entry name" value="3-OXOACYL-(ACYL-CARRIER-PROTEIN) REDUCTASE"/>
    <property type="match status" value="1"/>
</dbReference>
<name>A0ABT3TGX3_9GAMM</name>
<gene>
    <name evidence="2" type="ORF">EYC98_11905</name>
</gene>
<dbReference type="Gene3D" id="3.40.50.720">
    <property type="entry name" value="NAD(P)-binding Rossmann-like Domain"/>
    <property type="match status" value="1"/>
</dbReference>
<dbReference type="PRINTS" id="PR00081">
    <property type="entry name" value="GDHRDH"/>
</dbReference>
<dbReference type="SUPFAM" id="SSF51735">
    <property type="entry name" value="NAD(P)-binding Rossmann-fold domains"/>
    <property type="match status" value="1"/>
</dbReference>
<dbReference type="RefSeq" id="WP_279245564.1">
    <property type="nucleotide sequence ID" value="NZ_SHNN01000002.1"/>
</dbReference>
<dbReference type="Pfam" id="PF13561">
    <property type="entry name" value="adh_short_C2"/>
    <property type="match status" value="1"/>
</dbReference>
<evidence type="ECO:0000313" key="3">
    <source>
        <dbReference type="Proteomes" id="UP001143362"/>
    </source>
</evidence>
<comment type="similarity">
    <text evidence="1">Belongs to the short-chain dehydrogenases/reductases (SDR) family.</text>
</comment>